<evidence type="ECO:0000313" key="4">
    <source>
        <dbReference type="Proteomes" id="UP000034643"/>
    </source>
</evidence>
<name>A0A0G1NX02_9BACT</name>
<reference evidence="3 4" key="1">
    <citation type="journal article" date="2015" name="Nature">
        <title>rRNA introns, odd ribosomes, and small enigmatic genomes across a large radiation of phyla.</title>
        <authorList>
            <person name="Brown C.T."/>
            <person name="Hug L.A."/>
            <person name="Thomas B.C."/>
            <person name="Sharon I."/>
            <person name="Castelle C.J."/>
            <person name="Singh A."/>
            <person name="Wilkins M.J."/>
            <person name="Williams K.H."/>
            <person name="Banfield J.F."/>
        </authorList>
    </citation>
    <scope>NUCLEOTIDE SEQUENCE [LARGE SCALE GENOMIC DNA]</scope>
</reference>
<protein>
    <submittedName>
        <fullName evidence="3">Histidine-tRNA ligase</fullName>
    </submittedName>
</protein>
<proteinExistence type="inferred from homology"/>
<dbReference type="InterPro" id="IPR006195">
    <property type="entry name" value="aa-tRNA-synth_II"/>
</dbReference>
<gene>
    <name evidence="3" type="ORF">UX34_C0001G0018</name>
</gene>
<comment type="similarity">
    <text evidence="1">Belongs to the class-II aminoacyl-tRNA synthetase family.</text>
</comment>
<comment type="caution">
    <text evidence="3">The sequence shown here is derived from an EMBL/GenBank/DDBJ whole genome shotgun (WGS) entry which is preliminary data.</text>
</comment>
<organism evidence="3 4">
    <name type="scientific">Candidatus Woesebacteria bacterium GW2011_GWF1_46_13</name>
    <dbReference type="NCBI Taxonomy" id="1618602"/>
    <lineage>
        <taxon>Bacteria</taxon>
        <taxon>Candidatus Woeseibacteriota</taxon>
    </lineage>
</organism>
<sequence length="291" mass="32775">MKKGPITPKGFRDIGPEMAKKRRVVINTIAEVLEDFGFTPLETPTVEFAETLLGKYGEEEKLIYQFTDRGGRRLALRYDLTVPLARYVANNLGLIEKEPFRRYQIGQVFRGENPQAGRYREFAQFDFDTVGSASLAEDAKVIAATIAATRKLGLAKAQLAINDRKNFESLSIEDIRAIDKIYKVGKENTKKELLDFVERSTPTENLRKIFEILEKTYSLTEGEDFFFDPTLARGLDYYTGVIFELKPNGRPEDQTIGAGGRYDDLVGMFAGRTIPAVGFSFGVDRTVELVP</sequence>
<dbReference type="PROSITE" id="PS50862">
    <property type="entry name" value="AA_TRNA_LIGASE_II"/>
    <property type="match status" value="1"/>
</dbReference>
<dbReference type="GO" id="GO:0016874">
    <property type="term" value="F:ligase activity"/>
    <property type="evidence" value="ECO:0007669"/>
    <property type="project" value="UniProtKB-KW"/>
</dbReference>
<evidence type="ECO:0000259" key="2">
    <source>
        <dbReference type="PROSITE" id="PS50862"/>
    </source>
</evidence>
<dbReference type="InterPro" id="IPR045864">
    <property type="entry name" value="aa-tRNA-synth_II/BPL/LPL"/>
</dbReference>
<dbReference type="Gene3D" id="3.30.930.10">
    <property type="entry name" value="Bira Bifunctional Protein, Domain 2"/>
    <property type="match status" value="2"/>
</dbReference>
<dbReference type="AlphaFoldDB" id="A0A0G1NX02"/>
<feature type="domain" description="Aminoacyl-transfer RNA synthetases class-II family profile" evidence="2">
    <location>
        <begin position="25"/>
        <end position="291"/>
    </location>
</feature>
<dbReference type="SUPFAM" id="SSF55681">
    <property type="entry name" value="Class II aaRS and biotin synthetases"/>
    <property type="match status" value="1"/>
</dbReference>
<dbReference type="PATRIC" id="fig|1618602.3.peg.20"/>
<dbReference type="PANTHER" id="PTHR11476">
    <property type="entry name" value="HISTIDYL-TRNA SYNTHETASE"/>
    <property type="match status" value="1"/>
</dbReference>
<dbReference type="PANTHER" id="PTHR11476:SF7">
    <property type="entry name" value="HISTIDINE--TRNA LIGASE"/>
    <property type="match status" value="1"/>
</dbReference>
<dbReference type="InterPro" id="IPR041715">
    <property type="entry name" value="HisRS-like_core"/>
</dbReference>
<accession>A0A0G1NX02</accession>
<dbReference type="CDD" id="cd00773">
    <property type="entry name" value="HisRS-like_core"/>
    <property type="match status" value="1"/>
</dbReference>
<dbReference type="EMBL" id="LCLV01000001">
    <property type="protein sequence ID" value="KKU25224.1"/>
    <property type="molecule type" value="Genomic_DNA"/>
</dbReference>
<dbReference type="Pfam" id="PF13393">
    <property type="entry name" value="tRNA-synt_His"/>
    <property type="match status" value="2"/>
</dbReference>
<dbReference type="Proteomes" id="UP000034643">
    <property type="component" value="Unassembled WGS sequence"/>
</dbReference>
<evidence type="ECO:0000256" key="1">
    <source>
        <dbReference type="ARBA" id="ARBA00008226"/>
    </source>
</evidence>
<evidence type="ECO:0000313" key="3">
    <source>
        <dbReference type="EMBL" id="KKU25224.1"/>
    </source>
</evidence>
<keyword evidence="3" id="KW-0436">Ligase</keyword>